<name>A0A5P6NZ74_9BRAD</name>
<dbReference type="OrthoDB" id="1632915at2"/>
<dbReference type="InterPro" id="IPR032427">
    <property type="entry name" value="P22_portal"/>
</dbReference>
<dbReference type="Proteomes" id="UP000325641">
    <property type="component" value="Chromosome"/>
</dbReference>
<dbReference type="RefSeq" id="WP_151642126.1">
    <property type="nucleotide sequence ID" value="NZ_CP044543.1"/>
</dbReference>
<proteinExistence type="predicted"/>
<evidence type="ECO:0000313" key="2">
    <source>
        <dbReference type="EMBL" id="QFI71216.1"/>
    </source>
</evidence>
<dbReference type="AlphaFoldDB" id="A0A5P6NZ74"/>
<evidence type="ECO:0000313" key="3">
    <source>
        <dbReference type="Proteomes" id="UP000325641"/>
    </source>
</evidence>
<evidence type="ECO:0008006" key="4">
    <source>
        <dbReference type="Google" id="ProtNLM"/>
    </source>
</evidence>
<feature type="region of interest" description="Disordered" evidence="1">
    <location>
        <begin position="653"/>
        <end position="676"/>
    </location>
</feature>
<organism evidence="2 3">
    <name type="scientific">Bradyrhizobium betae</name>
    <dbReference type="NCBI Taxonomy" id="244734"/>
    <lineage>
        <taxon>Bacteria</taxon>
        <taxon>Pseudomonadati</taxon>
        <taxon>Pseudomonadota</taxon>
        <taxon>Alphaproteobacteria</taxon>
        <taxon>Hyphomicrobiales</taxon>
        <taxon>Nitrobacteraceae</taxon>
        <taxon>Bradyrhizobium</taxon>
    </lineage>
</organism>
<accession>A0A5P6NZ74</accession>
<protein>
    <recommendedName>
        <fullName evidence="4">Portal protein</fullName>
    </recommendedName>
</protein>
<sequence length="676" mass="75471">MPVVEYSPLDEMDRADAARLAPLVQQPEPETSDDFSRHEAAGGAAFNPDQFLSVGELRRQFLDYMDSKVEEVEEAKDSRRYYHGAQLTAEQLRVLKARHQPVQIWNRVGRKINGIVGLVERMRGDPKAEGRDPKSEVGAAVATQSVRYVLDANQFKNSLNYWSLLQTGIDGIGGVQLVLQKGDKGDPDIGIEWVIGDEYFYDARSYRVDFKDVRYEGVAKWMDVEAAVEMFPDKEELLQGLFQGDSDLTTNPDREIKWLITSTRRVRMVEHWYKHKGKWCWAFYVANVLLDQGISPFFDERGNSTSSFEMWGPFIDQDGDRYSFVRTFKGPQDALNQGKSKTMALANSRRVVMDKGAVDDVEITRREVARHDGVVEKNKGFDLKVDDTTPEVATFTSFTQDAKDELDGFANANLAAASGAGLNSLSGKAIELLRQPGMAELGPFVLGHRMWKLNLYRKIWNAAQRHWKAERWIRVNNNQKLAEFIQLNGVDLDQWGRPVIVNAVGALDVNIVLDEGPDVISAMQELADKLSKYPPGTIPPQVLIELDPAIPRDEKDRVAEMMKPKPEQLQIQQAKTKLELEHAAGKNAKQAADTQKALAGAQLSLASAEQKKAAVTTEAARAGHLARASDLDAAEFVRDSLFKAHEVMAPFLSPQQGQAGMQPPPRQPAPIGAGMR</sequence>
<gene>
    <name evidence="2" type="ORF">F8237_01800</name>
</gene>
<evidence type="ECO:0000256" key="1">
    <source>
        <dbReference type="SAM" id="MobiDB-lite"/>
    </source>
</evidence>
<dbReference type="KEGG" id="bbet:F8237_01800"/>
<reference evidence="3" key="1">
    <citation type="submission" date="2019-10" db="EMBL/GenBank/DDBJ databases">
        <title>Complete Genome Sequence of Bradyrhizobium betae type strain PL7HG1T.</title>
        <authorList>
            <person name="Bromfield E.S.P."/>
            <person name="Cloutier S."/>
        </authorList>
    </citation>
    <scope>NUCLEOTIDE SEQUENCE [LARGE SCALE GENOMIC DNA]</scope>
    <source>
        <strain evidence="3">PL7HG1</strain>
    </source>
</reference>
<dbReference type="Pfam" id="PF16510">
    <property type="entry name" value="P22_portal"/>
    <property type="match status" value="1"/>
</dbReference>
<dbReference type="EMBL" id="CP044543">
    <property type="protein sequence ID" value="QFI71216.1"/>
    <property type="molecule type" value="Genomic_DNA"/>
</dbReference>